<dbReference type="Proteomes" id="UP001209885">
    <property type="component" value="Unassembled WGS sequence"/>
</dbReference>
<evidence type="ECO:0000256" key="3">
    <source>
        <dbReference type="PIRNR" id="PIRNR001123"/>
    </source>
</evidence>
<protein>
    <submittedName>
        <fullName evidence="4">M20/M25/M40 family metallo-hydrolase</fullName>
    </submittedName>
</protein>
<name>A0ABT3RNK9_9BACT</name>
<proteinExistence type="inferred from homology"/>
<keyword evidence="2" id="KW-0378">Hydrolase</keyword>
<comment type="caution">
    <text evidence="4">The sequence shown here is derived from an EMBL/GenBank/DDBJ whole genome shotgun (WGS) entry which is preliminary data.</text>
</comment>
<dbReference type="PIRSF" id="PIRSF001123">
    <property type="entry name" value="PepA_GA"/>
    <property type="match status" value="1"/>
</dbReference>
<organism evidence="4 5">
    <name type="scientific">Mangrovivirga halotolerans</name>
    <dbReference type="NCBI Taxonomy" id="2993936"/>
    <lineage>
        <taxon>Bacteria</taxon>
        <taxon>Pseudomonadati</taxon>
        <taxon>Bacteroidota</taxon>
        <taxon>Cytophagia</taxon>
        <taxon>Cytophagales</taxon>
        <taxon>Mangrovivirgaceae</taxon>
        <taxon>Mangrovivirga</taxon>
    </lineage>
</organism>
<evidence type="ECO:0000256" key="2">
    <source>
        <dbReference type="ARBA" id="ARBA00022801"/>
    </source>
</evidence>
<gene>
    <name evidence="4" type="ORF">OO013_03590</name>
</gene>
<dbReference type="RefSeq" id="WP_266055284.1">
    <property type="nucleotide sequence ID" value="NZ_JAPFQN010000002.1"/>
</dbReference>
<sequence length="309" mass="35417">MHFCLMYQTLKDLCEVFAPSGDESKMKDFLLDYIRKNKSEWIVQPDIIAGDEWHDNIILVFGEPRTAIFAHIDSIGFTVRYENQLVPIGGPDVQSGYFLRGEDTMGEILCRLEMNKDGNLFYHFGRPIDRGTNLVFESNFRETDEYVQSCYLDNRLGVLNALKVAETLENGIIVFSTREEHGGGAVPQIAKFIYEEYGVRQALISDITWVTDGVHHGKGVVISMRDRGLPRRSWLNKILKHASESGIAYQLEVEGSGSSDARELQASDYPFDWCFIGAPEDHVHSPEEKVFKFDFESMIRMYQYLMKKL</sequence>
<dbReference type="PANTHER" id="PTHR32481">
    <property type="entry name" value="AMINOPEPTIDASE"/>
    <property type="match status" value="1"/>
</dbReference>
<dbReference type="InterPro" id="IPR051464">
    <property type="entry name" value="Peptidase_M42_aminopept"/>
</dbReference>
<dbReference type="SUPFAM" id="SSF53187">
    <property type="entry name" value="Zn-dependent exopeptidases"/>
    <property type="match status" value="1"/>
</dbReference>
<keyword evidence="1" id="KW-0479">Metal-binding</keyword>
<keyword evidence="5" id="KW-1185">Reference proteome</keyword>
<evidence type="ECO:0000256" key="1">
    <source>
        <dbReference type="ARBA" id="ARBA00022723"/>
    </source>
</evidence>
<dbReference type="Pfam" id="PF05343">
    <property type="entry name" value="Peptidase_M42"/>
    <property type="match status" value="1"/>
</dbReference>
<accession>A0ABT3RNK9</accession>
<dbReference type="Gene3D" id="3.40.630.10">
    <property type="entry name" value="Zn peptidases"/>
    <property type="match status" value="2"/>
</dbReference>
<comment type="similarity">
    <text evidence="3">Belongs to the peptidase M42 family.</text>
</comment>
<evidence type="ECO:0000313" key="5">
    <source>
        <dbReference type="Proteomes" id="UP001209885"/>
    </source>
</evidence>
<dbReference type="EMBL" id="JAPFQN010000002">
    <property type="protein sequence ID" value="MCX2742933.1"/>
    <property type="molecule type" value="Genomic_DNA"/>
</dbReference>
<evidence type="ECO:0000313" key="4">
    <source>
        <dbReference type="EMBL" id="MCX2742933.1"/>
    </source>
</evidence>
<dbReference type="InterPro" id="IPR008007">
    <property type="entry name" value="Peptidase_M42"/>
</dbReference>
<dbReference type="PANTHER" id="PTHR32481:SF7">
    <property type="entry name" value="AMINOPEPTIDASE YHFE-RELATED"/>
    <property type="match status" value="1"/>
</dbReference>
<reference evidence="4 5" key="1">
    <citation type="submission" date="2022-11" db="EMBL/GenBank/DDBJ databases">
        <title>The characterization of three novel Bacteroidetes species and genomic analysis of their roles in tidal elemental geochemical cycles.</title>
        <authorList>
            <person name="Ma K."/>
        </authorList>
    </citation>
    <scope>NUCLEOTIDE SEQUENCE [LARGE SCALE GENOMIC DNA]</scope>
    <source>
        <strain evidence="4 5">M17</strain>
    </source>
</reference>